<proteinExistence type="predicted"/>
<evidence type="ECO:0000256" key="8">
    <source>
        <dbReference type="ARBA" id="ARBA00048679"/>
    </source>
</evidence>
<evidence type="ECO:0000256" key="5">
    <source>
        <dbReference type="ARBA" id="ARBA00022777"/>
    </source>
</evidence>
<sequence>MDNGDVVAFKKLWPATTRCSDEKSGVCDSFSAEVKTLGSIRHKNIVKFLGCYRNKSTRSLMYDYMPNGSLDSLLHDRNGTLLEWELRIEGRWIVGFQNSSKSTLHSWLRRSFSKDSTLEYPTKQ</sequence>
<evidence type="ECO:0000256" key="1">
    <source>
        <dbReference type="ARBA" id="ARBA00012513"/>
    </source>
</evidence>
<evidence type="ECO:0000256" key="2">
    <source>
        <dbReference type="ARBA" id="ARBA00022527"/>
    </source>
</evidence>
<reference evidence="10" key="1">
    <citation type="submission" date="2023-05" db="EMBL/GenBank/DDBJ databases">
        <authorList>
            <person name="Huff M."/>
        </authorList>
    </citation>
    <scope>NUCLEOTIDE SEQUENCE</scope>
</reference>
<keyword evidence="4" id="KW-0547">Nucleotide-binding</keyword>
<keyword evidence="5" id="KW-0418">Kinase</keyword>
<dbReference type="Pfam" id="PF00069">
    <property type="entry name" value="Pkinase"/>
    <property type="match status" value="1"/>
</dbReference>
<evidence type="ECO:0000313" key="11">
    <source>
        <dbReference type="Proteomes" id="UP000834106"/>
    </source>
</evidence>
<evidence type="ECO:0000256" key="3">
    <source>
        <dbReference type="ARBA" id="ARBA00022679"/>
    </source>
</evidence>
<feature type="domain" description="Protein kinase" evidence="9">
    <location>
        <begin position="1"/>
        <end position="124"/>
    </location>
</feature>
<comment type="catalytic activity">
    <reaction evidence="8">
        <text>L-seryl-[protein] + ATP = O-phospho-L-seryl-[protein] + ADP + H(+)</text>
        <dbReference type="Rhea" id="RHEA:17989"/>
        <dbReference type="Rhea" id="RHEA-COMP:9863"/>
        <dbReference type="Rhea" id="RHEA-COMP:11604"/>
        <dbReference type="ChEBI" id="CHEBI:15378"/>
        <dbReference type="ChEBI" id="CHEBI:29999"/>
        <dbReference type="ChEBI" id="CHEBI:30616"/>
        <dbReference type="ChEBI" id="CHEBI:83421"/>
        <dbReference type="ChEBI" id="CHEBI:456216"/>
        <dbReference type="EC" id="2.7.11.1"/>
    </reaction>
</comment>
<keyword evidence="3" id="KW-0808">Transferase</keyword>
<dbReference type="PANTHER" id="PTHR48005:SF13">
    <property type="entry name" value="SERINE_THREONINE-PROTEIN KINASE DDB_G0278509-RELATED"/>
    <property type="match status" value="1"/>
</dbReference>
<evidence type="ECO:0000259" key="9">
    <source>
        <dbReference type="PROSITE" id="PS50011"/>
    </source>
</evidence>
<dbReference type="EC" id="2.7.11.1" evidence="1"/>
<evidence type="ECO:0000256" key="6">
    <source>
        <dbReference type="ARBA" id="ARBA00022840"/>
    </source>
</evidence>
<dbReference type="AlphaFoldDB" id="A0AAD2DXC3"/>
<dbReference type="EMBL" id="OU503046">
    <property type="protein sequence ID" value="CAI9771192.1"/>
    <property type="molecule type" value="Genomic_DNA"/>
</dbReference>
<evidence type="ECO:0000256" key="7">
    <source>
        <dbReference type="ARBA" id="ARBA00047899"/>
    </source>
</evidence>
<dbReference type="InterPro" id="IPR051420">
    <property type="entry name" value="Ser_Thr_Kinases_DiverseReg"/>
</dbReference>
<dbReference type="PANTHER" id="PTHR48005">
    <property type="entry name" value="LEUCINE RICH REPEAT KINASE 2"/>
    <property type="match status" value="1"/>
</dbReference>
<comment type="catalytic activity">
    <reaction evidence="7">
        <text>L-threonyl-[protein] + ATP = O-phospho-L-threonyl-[protein] + ADP + H(+)</text>
        <dbReference type="Rhea" id="RHEA:46608"/>
        <dbReference type="Rhea" id="RHEA-COMP:11060"/>
        <dbReference type="Rhea" id="RHEA-COMP:11605"/>
        <dbReference type="ChEBI" id="CHEBI:15378"/>
        <dbReference type="ChEBI" id="CHEBI:30013"/>
        <dbReference type="ChEBI" id="CHEBI:30616"/>
        <dbReference type="ChEBI" id="CHEBI:61977"/>
        <dbReference type="ChEBI" id="CHEBI:456216"/>
        <dbReference type="EC" id="2.7.11.1"/>
    </reaction>
</comment>
<gene>
    <name evidence="10" type="ORF">FPE_LOCUS18622</name>
</gene>
<dbReference type="InterPro" id="IPR011009">
    <property type="entry name" value="Kinase-like_dom_sf"/>
</dbReference>
<organism evidence="10 11">
    <name type="scientific">Fraxinus pennsylvanica</name>
    <dbReference type="NCBI Taxonomy" id="56036"/>
    <lineage>
        <taxon>Eukaryota</taxon>
        <taxon>Viridiplantae</taxon>
        <taxon>Streptophyta</taxon>
        <taxon>Embryophyta</taxon>
        <taxon>Tracheophyta</taxon>
        <taxon>Spermatophyta</taxon>
        <taxon>Magnoliopsida</taxon>
        <taxon>eudicotyledons</taxon>
        <taxon>Gunneridae</taxon>
        <taxon>Pentapetalae</taxon>
        <taxon>asterids</taxon>
        <taxon>lamiids</taxon>
        <taxon>Lamiales</taxon>
        <taxon>Oleaceae</taxon>
        <taxon>Oleeae</taxon>
        <taxon>Fraxinus</taxon>
    </lineage>
</organism>
<evidence type="ECO:0000313" key="10">
    <source>
        <dbReference type="EMBL" id="CAI9771192.1"/>
    </source>
</evidence>
<dbReference type="SUPFAM" id="SSF56112">
    <property type="entry name" value="Protein kinase-like (PK-like)"/>
    <property type="match status" value="1"/>
</dbReference>
<dbReference type="GO" id="GO:0005524">
    <property type="term" value="F:ATP binding"/>
    <property type="evidence" value="ECO:0007669"/>
    <property type="project" value="UniProtKB-KW"/>
</dbReference>
<dbReference type="PROSITE" id="PS50011">
    <property type="entry name" value="PROTEIN_KINASE_DOM"/>
    <property type="match status" value="1"/>
</dbReference>
<keyword evidence="2" id="KW-0723">Serine/threonine-protein kinase</keyword>
<evidence type="ECO:0000256" key="4">
    <source>
        <dbReference type="ARBA" id="ARBA00022741"/>
    </source>
</evidence>
<dbReference type="Gene3D" id="1.10.510.10">
    <property type="entry name" value="Transferase(Phosphotransferase) domain 1"/>
    <property type="match status" value="1"/>
</dbReference>
<dbReference type="Proteomes" id="UP000834106">
    <property type="component" value="Chromosome 11"/>
</dbReference>
<keyword evidence="6" id="KW-0067">ATP-binding</keyword>
<accession>A0AAD2DXC3</accession>
<keyword evidence="11" id="KW-1185">Reference proteome</keyword>
<dbReference type="GO" id="GO:0004674">
    <property type="term" value="F:protein serine/threonine kinase activity"/>
    <property type="evidence" value="ECO:0007669"/>
    <property type="project" value="UniProtKB-KW"/>
</dbReference>
<name>A0AAD2DXC3_9LAMI</name>
<dbReference type="InterPro" id="IPR000719">
    <property type="entry name" value="Prot_kinase_dom"/>
</dbReference>
<protein>
    <recommendedName>
        <fullName evidence="1">non-specific serine/threonine protein kinase</fullName>
        <ecNumber evidence="1">2.7.11.1</ecNumber>
    </recommendedName>
</protein>